<proteinExistence type="predicted"/>
<comment type="caution">
    <text evidence="2">The sequence shown here is derived from an EMBL/GenBank/DDBJ whole genome shotgun (WGS) entry which is preliminary data.</text>
</comment>
<evidence type="ECO:0000313" key="2">
    <source>
        <dbReference type="EMBL" id="EHQ63169.1"/>
    </source>
</evidence>
<accession>H3SCR6</accession>
<dbReference type="EMBL" id="AHKH01000011">
    <property type="protein sequence ID" value="EHQ63169.1"/>
    <property type="molecule type" value="Genomic_DNA"/>
</dbReference>
<dbReference type="AlphaFoldDB" id="H3SCR6"/>
<dbReference type="Proteomes" id="UP000003900">
    <property type="component" value="Unassembled WGS sequence"/>
</dbReference>
<name>H3SCR6_9BACL</name>
<feature type="compositionally biased region" description="Basic and acidic residues" evidence="1">
    <location>
        <begin position="18"/>
        <end position="29"/>
    </location>
</feature>
<keyword evidence="3" id="KW-1185">Reference proteome</keyword>
<feature type="region of interest" description="Disordered" evidence="1">
    <location>
        <begin position="1"/>
        <end position="61"/>
    </location>
</feature>
<evidence type="ECO:0000313" key="3">
    <source>
        <dbReference type="Proteomes" id="UP000003900"/>
    </source>
</evidence>
<evidence type="ECO:0000256" key="1">
    <source>
        <dbReference type="SAM" id="MobiDB-lite"/>
    </source>
</evidence>
<protein>
    <submittedName>
        <fullName evidence="2">Uncharacterized protein</fullName>
    </submittedName>
</protein>
<gene>
    <name evidence="2" type="ORF">PDENDC454_06545</name>
</gene>
<organism evidence="2 3">
    <name type="scientific">Paenibacillus dendritiformis C454</name>
    <dbReference type="NCBI Taxonomy" id="1131935"/>
    <lineage>
        <taxon>Bacteria</taxon>
        <taxon>Bacillati</taxon>
        <taxon>Bacillota</taxon>
        <taxon>Bacilli</taxon>
        <taxon>Bacillales</taxon>
        <taxon>Paenibacillaceae</taxon>
        <taxon>Paenibacillus</taxon>
    </lineage>
</organism>
<reference evidence="2 3" key="1">
    <citation type="journal article" date="2012" name="J. Bacteriol.">
        <title>Genome Sequence of the Pattern-Forming Social Bacterium Paenibacillus dendritiformis C454 Chiral Morphotype.</title>
        <authorList>
            <person name="Sirota-Madi A."/>
            <person name="Olender T."/>
            <person name="Helman Y."/>
            <person name="Brainis I."/>
            <person name="Finkelshtein A."/>
            <person name="Roth D."/>
            <person name="Hagai E."/>
            <person name="Leshkowitz D."/>
            <person name="Brodsky L."/>
            <person name="Galatenko V."/>
            <person name="Nikolaev V."/>
            <person name="Gutnick D.L."/>
            <person name="Lancet D."/>
            <person name="Ben-Jacob E."/>
        </authorList>
    </citation>
    <scope>NUCLEOTIDE SEQUENCE [LARGE SCALE GENOMIC DNA]</scope>
    <source>
        <strain evidence="2 3">C454</strain>
    </source>
</reference>
<sequence length="121" mass="13547">MERINGPGAQERLTSRAGARDRDHLRLRDAFQMARNKIGSTKNKDRKRAPPARMASMSMHKATAIKKRQPLAADNIAIITSTPLAALVLILCGNKRGQDTRKCDLRLGQYHVEVDDHCLFV</sequence>